<dbReference type="AlphaFoldDB" id="A0A398B3N5"/>
<reference evidence="1 2" key="1">
    <citation type="submission" date="2018-08" db="EMBL/GenBank/DDBJ databases">
        <title>Bacillus jemisoniae sp. nov., Bacillus chryseoplanitiae sp. nov., Bacillus resnikiae sp. nov., and Bacillus frankliniae sp. nov., isolated from Viking spacecraft and associated surfaces.</title>
        <authorList>
            <person name="Seuylemezian A."/>
            <person name="Vaishampayan P."/>
        </authorList>
    </citation>
    <scope>NUCLEOTIDE SEQUENCE [LARGE SCALE GENOMIC DNA]</scope>
    <source>
        <strain evidence="1 2">MA001</strain>
    </source>
</reference>
<sequence>MIFLEIMNINRSTSKRQLNKPEFQSINQILIGELKALDMVINKFSQLFEIKEHEVLELNVRKIKKRI</sequence>
<name>A0A398B3N5_9BACI</name>
<protein>
    <submittedName>
        <fullName evidence="1">Uncharacterized protein</fullName>
    </submittedName>
</protein>
<evidence type="ECO:0000313" key="1">
    <source>
        <dbReference type="EMBL" id="RID82373.1"/>
    </source>
</evidence>
<gene>
    <name evidence="1" type="ORF">D1953_18380</name>
</gene>
<evidence type="ECO:0000313" key="2">
    <source>
        <dbReference type="Proteomes" id="UP000266016"/>
    </source>
</evidence>
<keyword evidence="2" id="KW-1185">Reference proteome</keyword>
<dbReference type="Proteomes" id="UP000266016">
    <property type="component" value="Unassembled WGS sequence"/>
</dbReference>
<dbReference type="EMBL" id="QWVS01000049">
    <property type="protein sequence ID" value="RID82373.1"/>
    <property type="molecule type" value="Genomic_DNA"/>
</dbReference>
<comment type="caution">
    <text evidence="1">The sequence shown here is derived from an EMBL/GenBank/DDBJ whole genome shotgun (WGS) entry which is preliminary data.</text>
</comment>
<accession>A0A398B3N5</accession>
<proteinExistence type="predicted"/>
<organism evidence="1 2">
    <name type="scientific">Peribacillus asahii</name>
    <dbReference type="NCBI Taxonomy" id="228899"/>
    <lineage>
        <taxon>Bacteria</taxon>
        <taxon>Bacillati</taxon>
        <taxon>Bacillota</taxon>
        <taxon>Bacilli</taxon>
        <taxon>Bacillales</taxon>
        <taxon>Bacillaceae</taxon>
        <taxon>Peribacillus</taxon>
    </lineage>
</organism>